<sequence length="108" mass="12693">MKHPCDLPIYGRYNATINIGKWKSLSQTHQKPISVSADSGKCREEMRSERTRCQHSNSSVHYVLPHRVRPISHDDVCGLHKILLYEAKKYKYESCLNREWIRELPSVR</sequence>
<name>A0AAD5N5V5_PARTN</name>
<dbReference type="EMBL" id="JAHQIW010004463">
    <property type="protein sequence ID" value="KAJ1362512.1"/>
    <property type="molecule type" value="Genomic_DNA"/>
</dbReference>
<dbReference type="AlphaFoldDB" id="A0AAD5N5V5"/>
<gene>
    <name evidence="1" type="ORF">KIN20_022094</name>
</gene>
<dbReference type="Proteomes" id="UP001196413">
    <property type="component" value="Unassembled WGS sequence"/>
</dbReference>
<organism evidence="1 2">
    <name type="scientific">Parelaphostrongylus tenuis</name>
    <name type="common">Meningeal worm</name>
    <dbReference type="NCBI Taxonomy" id="148309"/>
    <lineage>
        <taxon>Eukaryota</taxon>
        <taxon>Metazoa</taxon>
        <taxon>Ecdysozoa</taxon>
        <taxon>Nematoda</taxon>
        <taxon>Chromadorea</taxon>
        <taxon>Rhabditida</taxon>
        <taxon>Rhabditina</taxon>
        <taxon>Rhabditomorpha</taxon>
        <taxon>Strongyloidea</taxon>
        <taxon>Metastrongylidae</taxon>
        <taxon>Parelaphostrongylus</taxon>
    </lineage>
</organism>
<reference evidence="1" key="1">
    <citation type="submission" date="2021-06" db="EMBL/GenBank/DDBJ databases">
        <title>Parelaphostrongylus tenuis whole genome reference sequence.</title>
        <authorList>
            <person name="Garwood T.J."/>
            <person name="Larsen P.A."/>
            <person name="Fountain-Jones N.M."/>
            <person name="Garbe J.R."/>
            <person name="Macchietto M.G."/>
            <person name="Kania S.A."/>
            <person name="Gerhold R.W."/>
            <person name="Richards J.E."/>
            <person name="Wolf T.M."/>
        </authorList>
    </citation>
    <scope>NUCLEOTIDE SEQUENCE</scope>
    <source>
        <strain evidence="1">MNPRO001-30</strain>
        <tissue evidence="1">Meninges</tissue>
    </source>
</reference>
<evidence type="ECO:0000313" key="1">
    <source>
        <dbReference type="EMBL" id="KAJ1362512.1"/>
    </source>
</evidence>
<accession>A0AAD5N5V5</accession>
<protein>
    <submittedName>
        <fullName evidence="1">Uncharacterized protein</fullName>
    </submittedName>
</protein>
<proteinExistence type="predicted"/>
<evidence type="ECO:0000313" key="2">
    <source>
        <dbReference type="Proteomes" id="UP001196413"/>
    </source>
</evidence>
<comment type="caution">
    <text evidence="1">The sequence shown here is derived from an EMBL/GenBank/DDBJ whole genome shotgun (WGS) entry which is preliminary data.</text>
</comment>
<keyword evidence="2" id="KW-1185">Reference proteome</keyword>